<proteinExistence type="predicted"/>
<feature type="region of interest" description="Disordered" evidence="2">
    <location>
        <begin position="221"/>
        <end position="240"/>
    </location>
</feature>
<keyword evidence="4" id="KW-1185">Reference proteome</keyword>
<comment type="caution">
    <text evidence="3">The sequence shown here is derived from an EMBL/GenBank/DDBJ whole genome shotgun (WGS) entry which is preliminary data.</text>
</comment>
<evidence type="ECO:0000313" key="3">
    <source>
        <dbReference type="EMBL" id="TKA31714.1"/>
    </source>
</evidence>
<name>A0A4U0U9C2_9PEZI</name>
<evidence type="ECO:0000256" key="1">
    <source>
        <dbReference type="SAM" id="Coils"/>
    </source>
</evidence>
<evidence type="ECO:0000313" key="4">
    <source>
        <dbReference type="Proteomes" id="UP000308549"/>
    </source>
</evidence>
<organism evidence="3 4">
    <name type="scientific">Salinomyces thailandicus</name>
    <dbReference type="NCBI Taxonomy" id="706561"/>
    <lineage>
        <taxon>Eukaryota</taxon>
        <taxon>Fungi</taxon>
        <taxon>Dikarya</taxon>
        <taxon>Ascomycota</taxon>
        <taxon>Pezizomycotina</taxon>
        <taxon>Dothideomycetes</taxon>
        <taxon>Dothideomycetidae</taxon>
        <taxon>Mycosphaerellales</taxon>
        <taxon>Teratosphaeriaceae</taxon>
        <taxon>Salinomyces</taxon>
    </lineage>
</organism>
<feature type="compositionally biased region" description="Pro residues" evidence="2">
    <location>
        <begin position="1"/>
        <end position="15"/>
    </location>
</feature>
<dbReference type="AlphaFoldDB" id="A0A4U0U9C2"/>
<reference evidence="3 4" key="1">
    <citation type="submission" date="2017-03" db="EMBL/GenBank/DDBJ databases">
        <title>Genomes of endolithic fungi from Antarctica.</title>
        <authorList>
            <person name="Coleine C."/>
            <person name="Masonjones S."/>
            <person name="Stajich J.E."/>
        </authorList>
    </citation>
    <scope>NUCLEOTIDE SEQUENCE [LARGE SCALE GENOMIC DNA]</scope>
    <source>
        <strain evidence="3 4">CCFEE 6315</strain>
    </source>
</reference>
<dbReference type="EMBL" id="NAJL01000007">
    <property type="protein sequence ID" value="TKA31714.1"/>
    <property type="molecule type" value="Genomic_DNA"/>
</dbReference>
<accession>A0A4U0U9C2</accession>
<feature type="region of interest" description="Disordered" evidence="2">
    <location>
        <begin position="1"/>
        <end position="20"/>
    </location>
</feature>
<feature type="coiled-coil region" evidence="1">
    <location>
        <begin position="116"/>
        <end position="143"/>
    </location>
</feature>
<evidence type="ECO:0000256" key="2">
    <source>
        <dbReference type="SAM" id="MobiDB-lite"/>
    </source>
</evidence>
<sequence>MQRSPSPPPPPPPPLRGDRRWHAQFDGEVVQRRQTSLCGSRVSSPGMYDDDVLPHGPTDLVYTSLYAVVFQLEGASAAPIAYIIRKRMNDGAIFEMIQGVSEPQPAQEVASTGPASRARQARIAALKKEMREARLQHSAHLQERDMQDVDIVYKVDKYHIEPVKTDKEIIEATEGRTYHVHPFRPDRQEMALSVLISAHTLARLFPDERCAESGIEIRVNTAPAGPSAGVTTPSAPAPQRETAEEGMERIMSEMSLRPRSNSIEAVRSAPRNEDWWPFRSADSHSTNRLRVSRVRDVADAASTGNPGVHEHEWLVQGLATQQRNFDEACEKGQGEDAGA</sequence>
<gene>
    <name evidence="3" type="ORF">B0A50_01792</name>
</gene>
<keyword evidence="1" id="KW-0175">Coiled coil</keyword>
<protein>
    <submittedName>
        <fullName evidence="3">Uncharacterized protein</fullName>
    </submittedName>
</protein>
<dbReference type="Proteomes" id="UP000308549">
    <property type="component" value="Unassembled WGS sequence"/>
</dbReference>